<proteinExistence type="predicted"/>
<keyword evidence="3" id="KW-0808">Transferase</keyword>
<sequence length="247" mass="28952">MIEPFELLHTNIPTFSQRNKESKNDVPVYLVSLKKDKERRRNIIDNMVTPEVVESVDGGFLERRKMISQKILENEKLKLGEIGCFLSHYNILEQISRDTKNSISFVIEDDAHFDHTQIKHFLKTSLPTFDWDIIFLGHNHHVPVVKDTNMFTKVSRVHGTHGYIVNHDNIRNKIHNLLPIKKPIDITLPLVFNCYILQDPIVSISPTFGKKSNTQGINKFRTFRKKKLIFLFVLFVCFLTLFMFMLR</sequence>
<evidence type="ECO:0000259" key="2">
    <source>
        <dbReference type="Pfam" id="PF01755"/>
    </source>
</evidence>
<dbReference type="InterPro" id="IPR002654">
    <property type="entry name" value="Glyco_trans_25"/>
</dbReference>
<keyword evidence="1" id="KW-1133">Transmembrane helix</keyword>
<keyword evidence="1" id="KW-0812">Transmembrane</keyword>
<dbReference type="GO" id="GO:0016757">
    <property type="term" value="F:glycosyltransferase activity"/>
    <property type="evidence" value="ECO:0007669"/>
    <property type="project" value="UniProtKB-KW"/>
</dbReference>
<gene>
    <name evidence="3" type="ORF">SAGO17_0081</name>
</gene>
<keyword evidence="1" id="KW-0472">Membrane</keyword>
<keyword evidence="3" id="KW-0328">Glycosyltransferase</keyword>
<evidence type="ECO:0000256" key="1">
    <source>
        <dbReference type="SAM" id="Phobius"/>
    </source>
</evidence>
<evidence type="ECO:0000313" key="3">
    <source>
        <dbReference type="EMBL" id="ARR75000.1"/>
    </source>
</evidence>
<dbReference type="EMBL" id="KY565524">
    <property type="protein sequence ID" value="ARR75000.1"/>
    <property type="molecule type" value="Genomic_DNA"/>
</dbReference>
<organism evidence="3">
    <name type="scientific">Mimivirus AB-566-O17</name>
    <dbReference type="NCBI Taxonomy" id="1988039"/>
    <lineage>
        <taxon>Viruses</taxon>
        <taxon>Varidnaviria</taxon>
        <taxon>Bamfordvirae</taxon>
        <taxon>Nucleocytoviricota</taxon>
        <taxon>Megaviricetes</taxon>
        <taxon>Imitervirales</taxon>
        <taxon>Mimiviridae</taxon>
        <taxon>Megamimivirinae</taxon>
        <taxon>Mimivirus</taxon>
    </lineage>
</organism>
<feature type="domain" description="Glycosyl transferase family 25" evidence="2">
    <location>
        <begin position="27"/>
        <end position="186"/>
    </location>
</feature>
<dbReference type="Pfam" id="PF01755">
    <property type="entry name" value="Glyco_transf_25"/>
    <property type="match status" value="1"/>
</dbReference>
<accession>A0A1X9VNV9</accession>
<dbReference type="CDD" id="cd06532">
    <property type="entry name" value="Glyco_transf_25"/>
    <property type="match status" value="1"/>
</dbReference>
<reference evidence="3" key="1">
    <citation type="journal article" date="2017" name="ISME J.">
        <title>Genomic exploration of individual giant ocean viruses.</title>
        <authorList>
            <person name="Wilson W.H."/>
            <person name="Gilg I.C."/>
            <person name="Moniruzzaman M."/>
            <person name="Field E.K."/>
            <person name="Koren S."/>
            <person name="LeCleir G.R."/>
            <person name="Martinez Martinez J."/>
            <person name="Poulton N.J."/>
            <person name="Swan B.K."/>
            <person name="Stepanauskas R."/>
            <person name="Wilhelm S.W."/>
        </authorList>
    </citation>
    <scope>NUCLEOTIDE SEQUENCE</scope>
</reference>
<protein>
    <submittedName>
        <fullName evidence="3">Putative procollagen galactosyltransferase 2</fullName>
    </submittedName>
</protein>
<feature type="transmembrane region" description="Helical" evidence="1">
    <location>
        <begin position="228"/>
        <end position="246"/>
    </location>
</feature>
<name>A0A1X9VNV9_9VIRU</name>